<evidence type="ECO:0000256" key="2">
    <source>
        <dbReference type="SAM" id="Coils"/>
    </source>
</evidence>
<dbReference type="InterPro" id="IPR036457">
    <property type="entry name" value="PPM-type-like_dom_sf"/>
</dbReference>
<dbReference type="InterPro" id="IPR000014">
    <property type="entry name" value="PAS"/>
</dbReference>
<dbReference type="PANTHER" id="PTHR43156:SF14">
    <property type="entry name" value="PHOSPHOSERINE PHOSPHATASE RSBP"/>
    <property type="match status" value="1"/>
</dbReference>
<evidence type="ECO:0000259" key="3">
    <source>
        <dbReference type="PROSITE" id="PS50112"/>
    </source>
</evidence>
<proteinExistence type="predicted"/>
<dbReference type="PROSITE" id="PS50112">
    <property type="entry name" value="PAS"/>
    <property type="match status" value="1"/>
</dbReference>
<feature type="domain" description="PAS" evidence="3">
    <location>
        <begin position="1"/>
        <end position="43"/>
    </location>
</feature>
<dbReference type="SUPFAM" id="SSF55785">
    <property type="entry name" value="PYP-like sensor domain (PAS domain)"/>
    <property type="match status" value="1"/>
</dbReference>
<keyword evidence="6" id="KW-1185">Reference proteome</keyword>
<dbReference type="EC" id="3.1.3.3" evidence="5"/>
<gene>
    <name evidence="5" type="ORF">QO000_002128</name>
</gene>
<comment type="caution">
    <text evidence="5">The sequence shown here is derived from an EMBL/GenBank/DDBJ whole genome shotgun (WGS) entry which is preliminary data.</text>
</comment>
<keyword evidence="1 5" id="KW-0378">Hydrolase</keyword>
<dbReference type="PANTHER" id="PTHR43156">
    <property type="entry name" value="STAGE II SPORULATION PROTEIN E-RELATED"/>
    <property type="match status" value="1"/>
</dbReference>
<accession>A0ABU0K1H2</accession>
<dbReference type="EMBL" id="JAUSWM010000003">
    <property type="protein sequence ID" value="MDQ0483156.1"/>
    <property type="molecule type" value="Genomic_DNA"/>
</dbReference>
<dbReference type="GO" id="GO:0016787">
    <property type="term" value="F:hydrolase activity"/>
    <property type="evidence" value="ECO:0007669"/>
    <property type="project" value="UniProtKB-KW"/>
</dbReference>
<dbReference type="Pfam" id="PF13426">
    <property type="entry name" value="PAS_9"/>
    <property type="match status" value="1"/>
</dbReference>
<dbReference type="SUPFAM" id="SSF81606">
    <property type="entry name" value="PP2C-like"/>
    <property type="match status" value="1"/>
</dbReference>
<evidence type="ECO:0000256" key="1">
    <source>
        <dbReference type="ARBA" id="ARBA00022801"/>
    </source>
</evidence>
<dbReference type="Proteomes" id="UP001226720">
    <property type="component" value="Unassembled WGS sequence"/>
</dbReference>
<feature type="coiled-coil region" evidence="2">
    <location>
        <begin position="110"/>
        <end position="165"/>
    </location>
</feature>
<evidence type="ECO:0000259" key="4">
    <source>
        <dbReference type="PROSITE" id="PS51746"/>
    </source>
</evidence>
<dbReference type="InterPro" id="IPR035965">
    <property type="entry name" value="PAS-like_dom_sf"/>
</dbReference>
<dbReference type="CDD" id="cd00130">
    <property type="entry name" value="PAS"/>
    <property type="match status" value="1"/>
</dbReference>
<dbReference type="Gene3D" id="3.60.40.10">
    <property type="entry name" value="PPM-type phosphatase domain"/>
    <property type="match status" value="1"/>
</dbReference>
<reference evidence="5" key="1">
    <citation type="submission" date="2023-07" db="EMBL/GenBank/DDBJ databases">
        <title>Genomic Encyclopedia of Type Strains, Phase IV (KMG-IV): sequencing the most valuable type-strain genomes for metagenomic binning, comparative biology and taxonomic classification.</title>
        <authorList>
            <person name="Goeker M."/>
        </authorList>
    </citation>
    <scope>NUCLEOTIDE SEQUENCE [LARGE SCALE GENOMIC DNA]</scope>
    <source>
        <strain evidence="5">JSM 076093</strain>
    </source>
</reference>
<protein>
    <submittedName>
        <fullName evidence="5">Sigma-B regulation protein RsbU (Phosphoserine phosphatase)</fullName>
        <ecNumber evidence="5">3.1.3.3</ecNumber>
    </submittedName>
</protein>
<dbReference type="InterPro" id="IPR052016">
    <property type="entry name" value="Bact_Sigma-Reg"/>
</dbReference>
<dbReference type="SMART" id="SM00331">
    <property type="entry name" value="PP2C_SIG"/>
    <property type="match status" value="1"/>
</dbReference>
<organism evidence="5 6">
    <name type="scientific">Guptibacillus hwajinpoensis</name>
    <dbReference type="NCBI Taxonomy" id="208199"/>
    <lineage>
        <taxon>Bacteria</taxon>
        <taxon>Bacillati</taxon>
        <taxon>Bacillota</taxon>
        <taxon>Bacilli</taxon>
        <taxon>Bacillales</taxon>
        <taxon>Guptibacillaceae</taxon>
        <taxon>Guptibacillus</taxon>
    </lineage>
</organism>
<dbReference type="PROSITE" id="PS51746">
    <property type="entry name" value="PPM_2"/>
    <property type="match status" value="1"/>
</dbReference>
<sequence length="411" mass="47122">MEDLLNHAPCGILTLSENGTILVINQTLLTVLEYDKDELIGKNINHILTVPARIFYQLYFIPLIKADKPVEEMYISLQTANGDDIPVLINAIQRKNSLVIDCVLVQMHKRNEYENELLIAKKKAETALSEKRQANKELEVALHKLEMKQKELIELNKENQKFKLETQMELHLAKNIQETSLTKPIFTEGLQIEAFYQASSELSGDMYGFYHINPNQYGIIILDVMGHGISSALITMSLQSLFQRLILNGFRADIIFKELDNHLYRLFQENDETWHYCTAIYLFIDTDQRTIEYINAGHPPGLWQNSTGEQFELTSTSPPIGSFPGLTFKRRSLTYNKGGRILLYTDGVVDPYDSHLLTSLLENNQGITLTELKQKLVQLMKDEEIGYHNNDDQCFILIDLKGGEEQNFCVK</sequence>
<dbReference type="Gene3D" id="3.30.450.20">
    <property type="entry name" value="PAS domain"/>
    <property type="match status" value="1"/>
</dbReference>
<name>A0ABU0K1H2_9BACL</name>
<evidence type="ECO:0000313" key="5">
    <source>
        <dbReference type="EMBL" id="MDQ0483156.1"/>
    </source>
</evidence>
<dbReference type="RefSeq" id="WP_301551348.1">
    <property type="nucleotide sequence ID" value="NZ_JAQRMZ010000003.1"/>
</dbReference>
<dbReference type="InterPro" id="IPR001932">
    <property type="entry name" value="PPM-type_phosphatase-like_dom"/>
</dbReference>
<feature type="domain" description="PPM-type phosphatase" evidence="4">
    <location>
        <begin position="199"/>
        <end position="400"/>
    </location>
</feature>
<dbReference type="Pfam" id="PF07228">
    <property type="entry name" value="SpoIIE"/>
    <property type="match status" value="1"/>
</dbReference>
<dbReference type="NCBIfam" id="TIGR00229">
    <property type="entry name" value="sensory_box"/>
    <property type="match status" value="1"/>
</dbReference>
<evidence type="ECO:0000313" key="6">
    <source>
        <dbReference type="Proteomes" id="UP001226720"/>
    </source>
</evidence>
<dbReference type="GeneID" id="301326851"/>
<keyword evidence="2" id="KW-0175">Coiled coil</keyword>
<dbReference type="SMART" id="SM00091">
    <property type="entry name" value="PAS"/>
    <property type="match status" value="1"/>
</dbReference>